<comment type="caution">
    <text evidence="1">The sequence shown here is derived from an EMBL/GenBank/DDBJ whole genome shotgun (WGS) entry which is preliminary data.</text>
</comment>
<reference evidence="1" key="1">
    <citation type="submission" date="2019-09" db="EMBL/GenBank/DDBJ databases">
        <title>Characterisation of the sponge microbiome using genome-centric metagenomics.</title>
        <authorList>
            <person name="Engelberts J.P."/>
            <person name="Robbins S.J."/>
            <person name="De Goeij J.M."/>
            <person name="Aranda M."/>
            <person name="Bell S.C."/>
            <person name="Webster N.S."/>
        </authorList>
    </citation>
    <scope>NUCLEOTIDE SEQUENCE</scope>
    <source>
        <strain evidence="1">SB0664_bin_43</strain>
    </source>
</reference>
<sequence length="48" mass="4831">MFGFNGLARLGAAIALSLTLIPGLVAAQDFPNGPIEFINNSKPGGGSD</sequence>
<proteinExistence type="predicted"/>
<dbReference type="AlphaFoldDB" id="A0A6B0XX65"/>
<name>A0A6B0XX65_9RHOB</name>
<gene>
    <name evidence="1" type="ORF">F4Y60_03995</name>
</gene>
<evidence type="ECO:0000313" key="1">
    <source>
        <dbReference type="EMBL" id="MXY33251.1"/>
    </source>
</evidence>
<accession>A0A6B0XX65</accession>
<feature type="non-terminal residue" evidence="1">
    <location>
        <position position="48"/>
    </location>
</feature>
<protein>
    <submittedName>
        <fullName evidence="1">Tripartite tricarboxylate transporter substrate binding protein</fullName>
    </submittedName>
</protein>
<dbReference type="EMBL" id="VXRY01000158">
    <property type="protein sequence ID" value="MXY33251.1"/>
    <property type="molecule type" value="Genomic_DNA"/>
</dbReference>
<organism evidence="1">
    <name type="scientific">Boseongicola sp. SB0664_bin_43</name>
    <dbReference type="NCBI Taxonomy" id="2604844"/>
    <lineage>
        <taxon>Bacteria</taxon>
        <taxon>Pseudomonadati</taxon>
        <taxon>Pseudomonadota</taxon>
        <taxon>Alphaproteobacteria</taxon>
        <taxon>Rhodobacterales</taxon>
        <taxon>Paracoccaceae</taxon>
        <taxon>Boseongicola</taxon>
    </lineage>
</organism>